<dbReference type="AlphaFoldDB" id="A0A6A6VD45"/>
<dbReference type="Proteomes" id="UP000799440">
    <property type="component" value="Unassembled WGS sequence"/>
</dbReference>
<name>A0A6A6VD45_9PLEO</name>
<gene>
    <name evidence="2" type="ORF">M011DRAFT_477497</name>
</gene>
<accession>A0A6A6VD45</accession>
<dbReference type="PANTHER" id="PTHR38846:SF1">
    <property type="entry name" value="C3H1-TYPE DOMAIN-CONTAINING PROTEIN"/>
    <property type="match status" value="1"/>
</dbReference>
<dbReference type="OrthoDB" id="6105938at2759"/>
<organism evidence="2 3">
    <name type="scientific">Sporormia fimetaria CBS 119925</name>
    <dbReference type="NCBI Taxonomy" id="1340428"/>
    <lineage>
        <taxon>Eukaryota</taxon>
        <taxon>Fungi</taxon>
        <taxon>Dikarya</taxon>
        <taxon>Ascomycota</taxon>
        <taxon>Pezizomycotina</taxon>
        <taxon>Dothideomycetes</taxon>
        <taxon>Pleosporomycetidae</taxon>
        <taxon>Pleosporales</taxon>
        <taxon>Sporormiaceae</taxon>
        <taxon>Sporormia</taxon>
    </lineage>
</organism>
<reference evidence="2" key="1">
    <citation type="journal article" date="2020" name="Stud. Mycol.">
        <title>101 Dothideomycetes genomes: a test case for predicting lifestyles and emergence of pathogens.</title>
        <authorList>
            <person name="Haridas S."/>
            <person name="Albert R."/>
            <person name="Binder M."/>
            <person name="Bloem J."/>
            <person name="Labutti K."/>
            <person name="Salamov A."/>
            <person name="Andreopoulos B."/>
            <person name="Baker S."/>
            <person name="Barry K."/>
            <person name="Bills G."/>
            <person name="Bluhm B."/>
            <person name="Cannon C."/>
            <person name="Castanera R."/>
            <person name="Culley D."/>
            <person name="Daum C."/>
            <person name="Ezra D."/>
            <person name="Gonzalez J."/>
            <person name="Henrissat B."/>
            <person name="Kuo A."/>
            <person name="Liang C."/>
            <person name="Lipzen A."/>
            <person name="Lutzoni F."/>
            <person name="Magnuson J."/>
            <person name="Mondo S."/>
            <person name="Nolan M."/>
            <person name="Ohm R."/>
            <person name="Pangilinan J."/>
            <person name="Park H.-J."/>
            <person name="Ramirez L."/>
            <person name="Alfaro M."/>
            <person name="Sun H."/>
            <person name="Tritt A."/>
            <person name="Yoshinaga Y."/>
            <person name="Zwiers L.-H."/>
            <person name="Turgeon B."/>
            <person name="Goodwin S."/>
            <person name="Spatafora J."/>
            <person name="Crous P."/>
            <person name="Grigoriev I."/>
        </authorList>
    </citation>
    <scope>NUCLEOTIDE SEQUENCE</scope>
    <source>
        <strain evidence="2">CBS 119925</strain>
    </source>
</reference>
<feature type="region of interest" description="Disordered" evidence="1">
    <location>
        <begin position="1"/>
        <end position="29"/>
    </location>
</feature>
<dbReference type="EMBL" id="MU006574">
    <property type="protein sequence ID" value="KAF2747037.1"/>
    <property type="molecule type" value="Genomic_DNA"/>
</dbReference>
<evidence type="ECO:0000313" key="2">
    <source>
        <dbReference type="EMBL" id="KAF2747037.1"/>
    </source>
</evidence>
<dbReference type="PANTHER" id="PTHR38846">
    <property type="entry name" value="C3H1-TYPE DOMAIN-CONTAINING PROTEIN"/>
    <property type="match status" value="1"/>
</dbReference>
<evidence type="ECO:0000256" key="1">
    <source>
        <dbReference type="SAM" id="MobiDB-lite"/>
    </source>
</evidence>
<keyword evidence="3" id="KW-1185">Reference proteome</keyword>
<evidence type="ECO:0000313" key="3">
    <source>
        <dbReference type="Proteomes" id="UP000799440"/>
    </source>
</evidence>
<protein>
    <submittedName>
        <fullName evidence="2">Uncharacterized protein</fullName>
    </submittedName>
</protein>
<feature type="compositionally biased region" description="Basic residues" evidence="1">
    <location>
        <begin position="1"/>
        <end position="10"/>
    </location>
</feature>
<proteinExistence type="predicted"/>
<sequence>MAKKGKKKAKASAAPADEPPKKGSNWWHQFKGFTPDPTSNLRAEFNRLAQHMGWTKAEKKQYWPDAVDAEYEFHFQQDRSKLEGWQELCREVRIEEIPSSITQCKKALKSPEVLVNLVDLVSCRRTGGEPIRFSSKTAFVDFTLGNGYIYPKQKAKEEGFIKALLRKIPFSRRRRGGGVDALAQAMAGLRM</sequence>